<gene>
    <name evidence="1" type="ORF">LCGC14_2007980</name>
</gene>
<name>A0A0F9HY75_9ZZZZ</name>
<dbReference type="EMBL" id="LAZR01022952">
    <property type="protein sequence ID" value="KKL80112.1"/>
    <property type="molecule type" value="Genomic_DNA"/>
</dbReference>
<evidence type="ECO:0000313" key="1">
    <source>
        <dbReference type="EMBL" id="KKL80112.1"/>
    </source>
</evidence>
<organism evidence="1">
    <name type="scientific">marine sediment metagenome</name>
    <dbReference type="NCBI Taxonomy" id="412755"/>
    <lineage>
        <taxon>unclassified sequences</taxon>
        <taxon>metagenomes</taxon>
        <taxon>ecological metagenomes</taxon>
    </lineage>
</organism>
<sequence>MKPLNKRDWHLSRRFHDAKEWKGFVLDRRIREERKMLKKTKAKLGRKLDKQAIQDSLELLDV</sequence>
<reference evidence="1" key="1">
    <citation type="journal article" date="2015" name="Nature">
        <title>Complex archaea that bridge the gap between prokaryotes and eukaryotes.</title>
        <authorList>
            <person name="Spang A."/>
            <person name="Saw J.H."/>
            <person name="Jorgensen S.L."/>
            <person name="Zaremba-Niedzwiedzka K."/>
            <person name="Martijn J."/>
            <person name="Lind A.E."/>
            <person name="van Eijk R."/>
            <person name="Schleper C."/>
            <person name="Guy L."/>
            <person name="Ettema T.J."/>
        </authorList>
    </citation>
    <scope>NUCLEOTIDE SEQUENCE</scope>
</reference>
<dbReference type="AlphaFoldDB" id="A0A0F9HY75"/>
<protein>
    <submittedName>
        <fullName evidence="1">Uncharacterized protein</fullName>
    </submittedName>
</protein>
<accession>A0A0F9HY75</accession>
<proteinExistence type="predicted"/>
<comment type="caution">
    <text evidence="1">The sequence shown here is derived from an EMBL/GenBank/DDBJ whole genome shotgun (WGS) entry which is preliminary data.</text>
</comment>